<accession>T1CFL2</accession>
<keyword evidence="1" id="KW-0378">Hydrolase</keyword>
<evidence type="ECO:0000313" key="1">
    <source>
        <dbReference type="EMBL" id="EQD80478.1"/>
    </source>
</evidence>
<dbReference type="AlphaFoldDB" id="T1CFL2"/>
<dbReference type="Gene3D" id="3.20.20.80">
    <property type="entry name" value="Glycosidases"/>
    <property type="match status" value="1"/>
</dbReference>
<comment type="caution">
    <text evidence="1">The sequence shown here is derived from an EMBL/GenBank/DDBJ whole genome shotgun (WGS) entry which is preliminary data.</text>
</comment>
<reference evidence="1" key="1">
    <citation type="submission" date="2013-08" db="EMBL/GenBank/DDBJ databases">
        <authorList>
            <person name="Mendez C."/>
            <person name="Richter M."/>
            <person name="Ferrer M."/>
            <person name="Sanchez J."/>
        </authorList>
    </citation>
    <scope>NUCLEOTIDE SEQUENCE</scope>
</reference>
<protein>
    <submittedName>
        <fullName evidence="1">Glycosyl hydrolase, family 20, catalytic domain protein</fullName>
    </submittedName>
</protein>
<dbReference type="GO" id="GO:0016787">
    <property type="term" value="F:hydrolase activity"/>
    <property type="evidence" value="ECO:0007669"/>
    <property type="project" value="UniProtKB-KW"/>
</dbReference>
<name>T1CFL2_9ZZZZ</name>
<organism evidence="1">
    <name type="scientific">mine drainage metagenome</name>
    <dbReference type="NCBI Taxonomy" id="410659"/>
    <lineage>
        <taxon>unclassified sequences</taxon>
        <taxon>metagenomes</taxon>
        <taxon>ecological metagenomes</taxon>
    </lineage>
</organism>
<dbReference type="EMBL" id="AUZX01000643">
    <property type="protein sequence ID" value="EQD80478.1"/>
    <property type="molecule type" value="Genomic_DNA"/>
</dbReference>
<reference evidence="1" key="2">
    <citation type="journal article" date="2014" name="ISME J.">
        <title>Microbial stratification in low pH oxic and suboxic macroscopic growths along an acid mine drainage.</title>
        <authorList>
            <person name="Mendez-Garcia C."/>
            <person name="Mesa V."/>
            <person name="Sprenger R.R."/>
            <person name="Richter M."/>
            <person name="Diez M.S."/>
            <person name="Solano J."/>
            <person name="Bargiela R."/>
            <person name="Golyshina O.V."/>
            <person name="Manteca A."/>
            <person name="Ramos J.L."/>
            <person name="Gallego J.R."/>
            <person name="Llorente I."/>
            <person name="Martins Dos Santos V.A."/>
            <person name="Jensen O.N."/>
            <person name="Pelaez A.I."/>
            <person name="Sanchez J."/>
            <person name="Ferrer M."/>
        </authorList>
    </citation>
    <scope>NUCLEOTIDE SEQUENCE</scope>
</reference>
<proteinExistence type="predicted"/>
<sequence length="195" mass="21175">MPFTSAGLETWVAPGVNSWNRIYPDNNMALLDIQGFLRDGQRLGSTGELNTVWDDDGEGLFNLDWYGVLFGAAAGWQPGSSSIPQFQNSYGQVFHGDLTGKINQAQIDLMTAQKTVTDSGVGYSTDELFWMDPWSKEGQQASAKLLPMVSSIREQAEQAIILIQQARAAGPLREVDALDAMESGGATDGLSRLQV</sequence>
<gene>
    <name evidence="1" type="ORF">B1A_00850</name>
</gene>